<dbReference type="AlphaFoldDB" id="A0A4Z2FZM7"/>
<keyword evidence="3" id="KW-1185">Reference proteome</keyword>
<name>A0A4Z2FZM7_9TELE</name>
<reference evidence="2 3" key="1">
    <citation type="submission" date="2019-03" db="EMBL/GenBank/DDBJ databases">
        <title>First draft genome of Liparis tanakae, snailfish: a comprehensive survey of snailfish specific genes.</title>
        <authorList>
            <person name="Kim W."/>
            <person name="Song I."/>
            <person name="Jeong J.-H."/>
            <person name="Kim D."/>
            <person name="Kim S."/>
            <person name="Ryu S."/>
            <person name="Song J.Y."/>
            <person name="Lee S.K."/>
        </authorList>
    </citation>
    <scope>NUCLEOTIDE SEQUENCE [LARGE SCALE GENOMIC DNA]</scope>
    <source>
        <tissue evidence="2">Muscle</tissue>
    </source>
</reference>
<gene>
    <name evidence="2" type="ORF">EYF80_043458</name>
</gene>
<evidence type="ECO:0000313" key="3">
    <source>
        <dbReference type="Proteomes" id="UP000314294"/>
    </source>
</evidence>
<protein>
    <submittedName>
        <fullName evidence="2">Uncharacterized protein</fullName>
    </submittedName>
</protein>
<evidence type="ECO:0000313" key="2">
    <source>
        <dbReference type="EMBL" id="TNN46340.1"/>
    </source>
</evidence>
<sequence>MRRAGFYEANVTKICKESTSCIIVVRTERSSSSGIRVLFLQQLGLNTQTDQRKGKREGQGIRKEKEE</sequence>
<dbReference type="EMBL" id="SRLO01000794">
    <property type="protein sequence ID" value="TNN46340.1"/>
    <property type="molecule type" value="Genomic_DNA"/>
</dbReference>
<feature type="compositionally biased region" description="Basic and acidic residues" evidence="1">
    <location>
        <begin position="50"/>
        <end position="67"/>
    </location>
</feature>
<proteinExistence type="predicted"/>
<organism evidence="2 3">
    <name type="scientific">Liparis tanakae</name>
    <name type="common">Tanaka's snailfish</name>
    <dbReference type="NCBI Taxonomy" id="230148"/>
    <lineage>
        <taxon>Eukaryota</taxon>
        <taxon>Metazoa</taxon>
        <taxon>Chordata</taxon>
        <taxon>Craniata</taxon>
        <taxon>Vertebrata</taxon>
        <taxon>Euteleostomi</taxon>
        <taxon>Actinopterygii</taxon>
        <taxon>Neopterygii</taxon>
        <taxon>Teleostei</taxon>
        <taxon>Neoteleostei</taxon>
        <taxon>Acanthomorphata</taxon>
        <taxon>Eupercaria</taxon>
        <taxon>Perciformes</taxon>
        <taxon>Cottioidei</taxon>
        <taxon>Cottales</taxon>
        <taxon>Liparidae</taxon>
        <taxon>Liparis</taxon>
    </lineage>
</organism>
<dbReference type="Proteomes" id="UP000314294">
    <property type="component" value="Unassembled WGS sequence"/>
</dbReference>
<comment type="caution">
    <text evidence="2">The sequence shown here is derived from an EMBL/GenBank/DDBJ whole genome shotgun (WGS) entry which is preliminary data.</text>
</comment>
<evidence type="ECO:0000256" key="1">
    <source>
        <dbReference type="SAM" id="MobiDB-lite"/>
    </source>
</evidence>
<feature type="region of interest" description="Disordered" evidence="1">
    <location>
        <begin position="48"/>
        <end position="67"/>
    </location>
</feature>
<accession>A0A4Z2FZM7</accession>